<dbReference type="STRING" id="889378.Spiaf_0750"/>
<proteinExistence type="inferred from homology"/>
<dbReference type="HOGENOM" id="CLU_008287_18_2_12"/>
<dbReference type="CDD" id="cd01347">
    <property type="entry name" value="ligand_gated_channel"/>
    <property type="match status" value="1"/>
</dbReference>
<evidence type="ECO:0000256" key="6">
    <source>
        <dbReference type="ARBA" id="ARBA00023077"/>
    </source>
</evidence>
<dbReference type="PANTHER" id="PTHR30069:SF29">
    <property type="entry name" value="HEMOGLOBIN AND HEMOGLOBIN-HAPTOGLOBIN-BINDING PROTEIN 1-RELATED"/>
    <property type="match status" value="1"/>
</dbReference>
<evidence type="ECO:0000256" key="11">
    <source>
        <dbReference type="RuleBase" id="RU003357"/>
    </source>
</evidence>
<evidence type="ECO:0000259" key="15">
    <source>
        <dbReference type="Pfam" id="PF07715"/>
    </source>
</evidence>
<dbReference type="PATRIC" id="fig|889378.3.peg.756"/>
<dbReference type="PROSITE" id="PS52016">
    <property type="entry name" value="TONB_DEPENDENT_REC_3"/>
    <property type="match status" value="1"/>
</dbReference>
<evidence type="ECO:0000313" key="16">
    <source>
        <dbReference type="EMBL" id="AFG36845.1"/>
    </source>
</evidence>
<evidence type="ECO:0000256" key="1">
    <source>
        <dbReference type="ARBA" id="ARBA00004571"/>
    </source>
</evidence>
<feature type="region of interest" description="Disordered" evidence="12">
    <location>
        <begin position="48"/>
        <end position="72"/>
    </location>
</feature>
<dbReference type="OrthoDB" id="101167at2"/>
<keyword evidence="5 13" id="KW-0732">Signal</keyword>
<comment type="subcellular location">
    <subcellularLocation>
        <location evidence="1 10">Cell outer membrane</location>
        <topology evidence="1 10">Multi-pass membrane protein</topology>
    </subcellularLocation>
</comment>
<evidence type="ECO:0000256" key="2">
    <source>
        <dbReference type="ARBA" id="ARBA00022448"/>
    </source>
</evidence>
<keyword evidence="17" id="KW-1185">Reference proteome</keyword>
<dbReference type="GO" id="GO:0009279">
    <property type="term" value="C:cell outer membrane"/>
    <property type="evidence" value="ECO:0007669"/>
    <property type="project" value="UniProtKB-SubCell"/>
</dbReference>
<evidence type="ECO:0000256" key="3">
    <source>
        <dbReference type="ARBA" id="ARBA00022452"/>
    </source>
</evidence>
<keyword evidence="6 11" id="KW-0798">TonB box</keyword>
<dbReference type="Gene3D" id="2.170.130.10">
    <property type="entry name" value="TonB-dependent receptor, plug domain"/>
    <property type="match status" value="1"/>
</dbReference>
<name>H9UH52_SPIAZ</name>
<dbReference type="AlphaFoldDB" id="H9UH52"/>
<dbReference type="KEGG" id="sfc:Spiaf_0750"/>
<dbReference type="InterPro" id="IPR037066">
    <property type="entry name" value="Plug_dom_sf"/>
</dbReference>
<evidence type="ECO:0000256" key="13">
    <source>
        <dbReference type="SAM" id="SignalP"/>
    </source>
</evidence>
<gene>
    <name evidence="16" type="ordered locus">Spiaf_0750</name>
</gene>
<dbReference type="InterPro" id="IPR036942">
    <property type="entry name" value="Beta-barrel_TonB_sf"/>
</dbReference>
<keyword evidence="4 10" id="KW-0812">Transmembrane</keyword>
<evidence type="ECO:0000259" key="14">
    <source>
        <dbReference type="Pfam" id="PF00593"/>
    </source>
</evidence>
<protein>
    <submittedName>
        <fullName evidence="16">Outer membrane cobalamin receptor protein</fullName>
    </submittedName>
</protein>
<dbReference type="EMBL" id="CP003282">
    <property type="protein sequence ID" value="AFG36845.1"/>
    <property type="molecule type" value="Genomic_DNA"/>
</dbReference>
<dbReference type="RefSeq" id="WP_014454842.1">
    <property type="nucleotide sequence ID" value="NC_017098.1"/>
</dbReference>
<reference evidence="17" key="1">
    <citation type="journal article" date="2013" name="Stand. Genomic Sci.">
        <title>Complete genome sequence of the halophilic bacterium Spirochaeta africana type strain (Z-7692(T)) from the alkaline Lake Magadi in the East African Rift.</title>
        <authorList>
            <person name="Liolos K."/>
            <person name="Abt B."/>
            <person name="Scheuner C."/>
            <person name="Teshima H."/>
            <person name="Held B."/>
            <person name="Lapidus A."/>
            <person name="Nolan M."/>
            <person name="Lucas S."/>
            <person name="Deshpande S."/>
            <person name="Cheng J.F."/>
            <person name="Tapia R."/>
            <person name="Goodwin L.A."/>
            <person name="Pitluck S."/>
            <person name="Pagani I."/>
            <person name="Ivanova N."/>
            <person name="Mavromatis K."/>
            <person name="Mikhailova N."/>
            <person name="Huntemann M."/>
            <person name="Pati A."/>
            <person name="Chen A."/>
            <person name="Palaniappan K."/>
            <person name="Land M."/>
            <person name="Rohde M."/>
            <person name="Tindall B.J."/>
            <person name="Detter J.C."/>
            <person name="Goker M."/>
            <person name="Bristow J."/>
            <person name="Eisen J.A."/>
            <person name="Markowitz V."/>
            <person name="Hugenholtz P."/>
            <person name="Woyke T."/>
            <person name="Klenk H.P."/>
            <person name="Kyrpides N.C."/>
        </authorList>
    </citation>
    <scope>NUCLEOTIDE SEQUENCE</scope>
    <source>
        <strain evidence="17">ATCC 700263 / DSM 8902 / Z-7692</strain>
    </source>
</reference>
<keyword evidence="3 10" id="KW-1134">Transmembrane beta strand</keyword>
<keyword evidence="2 10" id="KW-0813">Transport</keyword>
<dbReference type="Proteomes" id="UP000007383">
    <property type="component" value="Chromosome"/>
</dbReference>
<accession>H9UH52</accession>
<dbReference type="InterPro" id="IPR012910">
    <property type="entry name" value="Plug_dom"/>
</dbReference>
<dbReference type="SUPFAM" id="SSF56935">
    <property type="entry name" value="Porins"/>
    <property type="match status" value="1"/>
</dbReference>
<evidence type="ECO:0000256" key="12">
    <source>
        <dbReference type="SAM" id="MobiDB-lite"/>
    </source>
</evidence>
<dbReference type="eggNOG" id="COG4206">
    <property type="taxonomic scope" value="Bacteria"/>
</dbReference>
<dbReference type="InterPro" id="IPR039426">
    <property type="entry name" value="TonB-dep_rcpt-like"/>
</dbReference>
<organism evidence="16 17">
    <name type="scientific">Spirochaeta africana (strain ATCC 700263 / DSM 8902 / Z-7692)</name>
    <dbReference type="NCBI Taxonomy" id="889378"/>
    <lineage>
        <taxon>Bacteria</taxon>
        <taxon>Pseudomonadati</taxon>
        <taxon>Spirochaetota</taxon>
        <taxon>Spirochaetia</taxon>
        <taxon>Spirochaetales</taxon>
        <taxon>Spirochaetaceae</taxon>
        <taxon>Spirochaeta</taxon>
    </lineage>
</organism>
<evidence type="ECO:0000256" key="4">
    <source>
        <dbReference type="ARBA" id="ARBA00022692"/>
    </source>
</evidence>
<dbReference type="Gene3D" id="2.40.170.20">
    <property type="entry name" value="TonB-dependent receptor, beta-barrel domain"/>
    <property type="match status" value="1"/>
</dbReference>
<evidence type="ECO:0000313" key="17">
    <source>
        <dbReference type="Proteomes" id="UP000007383"/>
    </source>
</evidence>
<dbReference type="Pfam" id="PF00593">
    <property type="entry name" value="TonB_dep_Rec_b-barrel"/>
    <property type="match status" value="1"/>
</dbReference>
<dbReference type="GO" id="GO:0015344">
    <property type="term" value="F:siderophore uptake transmembrane transporter activity"/>
    <property type="evidence" value="ECO:0007669"/>
    <property type="project" value="TreeGrafter"/>
</dbReference>
<evidence type="ECO:0000256" key="10">
    <source>
        <dbReference type="PROSITE-ProRule" id="PRU01360"/>
    </source>
</evidence>
<evidence type="ECO:0000256" key="5">
    <source>
        <dbReference type="ARBA" id="ARBA00022729"/>
    </source>
</evidence>
<evidence type="ECO:0000256" key="7">
    <source>
        <dbReference type="ARBA" id="ARBA00023136"/>
    </source>
</evidence>
<comment type="similarity">
    <text evidence="10 11">Belongs to the TonB-dependent receptor family.</text>
</comment>
<keyword evidence="9 10" id="KW-0998">Cell outer membrane</keyword>
<evidence type="ECO:0000256" key="9">
    <source>
        <dbReference type="ARBA" id="ARBA00023237"/>
    </source>
</evidence>
<feature type="domain" description="TonB-dependent receptor plug" evidence="15">
    <location>
        <begin position="87"/>
        <end position="193"/>
    </location>
</feature>
<feature type="chain" id="PRO_5003623014" evidence="13">
    <location>
        <begin position="47"/>
        <end position="687"/>
    </location>
</feature>
<dbReference type="GO" id="GO:0044718">
    <property type="term" value="P:siderophore transmembrane transport"/>
    <property type="evidence" value="ECO:0007669"/>
    <property type="project" value="TreeGrafter"/>
</dbReference>
<evidence type="ECO:0000256" key="8">
    <source>
        <dbReference type="ARBA" id="ARBA00023170"/>
    </source>
</evidence>
<sequence>MILEMRGLVRRVRWVLQAVFVINRRVWRLLAAVAALGVLAAPGALAEPQAEPARQPELSPEEAPGQPPEQAPPERIIITGKLRAPDPRTVPEQVTIITADQIAASAATTAAEILEPLPGVSITRYGGRSAAALVSVRGASPEQVLVLVNGRRRNTAQGGGVDLAAISPDSIERIEVYRGGMSAVHGDAAVGGVINIVLKEGGGAPFGVTAVLGAGSYDTRRGLIGLEFWSPQLRSGGNLQLHGVSSSGSERNNDDLLRGGVDLALQLQPTAALELDLEAGFLADEKGVPGMLEFPTPAARMQDTRASAGMDLTWELPTAAIRGGAAWSSQTRHYTDPEFFLGATDDQYRNTAWEFDLTLQQGFAGELLSASWQTGYHFRRDQLDSTTATDTATAGRDQAIRLRHALSLQSELVMDIAERSSRLFPAVRLDIWQESGEADWTVLPSAKAGVLLPLDTRERVLIKANTGTAFRIPSFDDLFWPVTAFAEGNPALVPERAWFADVGLILEPMSGLVLEAAGFYRAVDDLIQWVPGPSGAWRPVNIGRAVITGAELELRGLINPAWHTAWLELSLNSTLLRPEDRTPDTASYRKYLTRRPLHHGSAAATLAHPAGHSLKLQLRHVGVRYITAANTKYLDPYTVLDISTRAAVGKNWVLAAGIQNLLDREYIDIREYPVPGRELQMEVRYVY</sequence>
<dbReference type="InterPro" id="IPR000531">
    <property type="entry name" value="Beta-barrel_TonB"/>
</dbReference>
<feature type="domain" description="TonB-dependent receptor-like beta-barrel" evidence="14">
    <location>
        <begin position="297"/>
        <end position="661"/>
    </location>
</feature>
<dbReference type="PANTHER" id="PTHR30069">
    <property type="entry name" value="TONB-DEPENDENT OUTER MEMBRANE RECEPTOR"/>
    <property type="match status" value="1"/>
</dbReference>
<feature type="signal peptide" evidence="13">
    <location>
        <begin position="1"/>
        <end position="46"/>
    </location>
</feature>
<dbReference type="Pfam" id="PF07715">
    <property type="entry name" value="Plug"/>
    <property type="match status" value="1"/>
</dbReference>
<keyword evidence="8 16" id="KW-0675">Receptor</keyword>
<keyword evidence="7 10" id="KW-0472">Membrane</keyword>